<dbReference type="AlphaFoldDB" id="A0A7D5PCH9"/>
<protein>
    <submittedName>
        <fullName evidence="2">Uncharacterized protein</fullName>
    </submittedName>
</protein>
<dbReference type="Pfam" id="PF20575">
    <property type="entry name" value="HTH_63"/>
    <property type="match status" value="1"/>
</dbReference>
<organism evidence="2 3">
    <name type="scientific">Halosimplex pelagicum</name>
    <dbReference type="NCBI Taxonomy" id="869886"/>
    <lineage>
        <taxon>Archaea</taxon>
        <taxon>Methanobacteriati</taxon>
        <taxon>Methanobacteriota</taxon>
        <taxon>Stenosarchaea group</taxon>
        <taxon>Halobacteria</taxon>
        <taxon>Halobacteriales</taxon>
        <taxon>Haloarculaceae</taxon>
        <taxon>Halosimplex</taxon>
    </lineage>
</organism>
<accession>A0A7D5PCH9</accession>
<sequence>MQGGTDANGTRVEAYVRSLRAGEESPQRRALDRLDALAAAGEIEGHEVVVWGDRAPPSPEAVRTRAGRFVLDRVTVFERWAERNDASIEDAFGVRTVDSSLTGETHAELVLPRLAVAAVRDGRLLAVAPATVDDEHRSVGRFLDGLEDGALPGERSVEIRPLRAARTAGTPTADDRDRPEPPETAGETAPAPVAREEAPTPDAPPAEPMDEEPPERTGGRGGDAGPVEGEEGAGDPARTPYPPY</sequence>
<keyword evidence="3" id="KW-1185">Reference proteome</keyword>
<dbReference type="EMBL" id="CP058909">
    <property type="protein sequence ID" value="QLH83305.1"/>
    <property type="molecule type" value="Genomic_DNA"/>
</dbReference>
<evidence type="ECO:0000313" key="2">
    <source>
        <dbReference type="EMBL" id="QLH83305.1"/>
    </source>
</evidence>
<gene>
    <name evidence="2" type="ORF">HZS54_17430</name>
</gene>
<name>A0A7D5PCH9_9EURY</name>
<feature type="region of interest" description="Disordered" evidence="1">
    <location>
        <begin position="154"/>
        <end position="244"/>
    </location>
</feature>
<dbReference type="InterPro" id="IPR046783">
    <property type="entry name" value="HTH_63"/>
</dbReference>
<dbReference type="GeneID" id="56084409"/>
<feature type="compositionally biased region" description="Low complexity" evidence="1">
    <location>
        <begin position="183"/>
        <end position="192"/>
    </location>
</feature>
<dbReference type="KEGG" id="hpel:HZS54_17430"/>
<evidence type="ECO:0000313" key="3">
    <source>
        <dbReference type="Proteomes" id="UP000509346"/>
    </source>
</evidence>
<proteinExistence type="predicted"/>
<evidence type="ECO:0000256" key="1">
    <source>
        <dbReference type="SAM" id="MobiDB-lite"/>
    </source>
</evidence>
<reference evidence="2 3" key="1">
    <citation type="submission" date="2020-07" db="EMBL/GenBank/DDBJ databases">
        <title>Halosimplex litoreum sp. nov. and Halosimplex rubrum sp. nov., isolated from different salt environments.</title>
        <authorList>
            <person name="Cui H."/>
        </authorList>
    </citation>
    <scope>NUCLEOTIDE SEQUENCE [LARGE SCALE GENOMIC DNA]</scope>
    <source>
        <strain evidence="2 3">R2</strain>
    </source>
</reference>
<dbReference type="RefSeq" id="WP_179918354.1">
    <property type="nucleotide sequence ID" value="NZ_CP058909.1"/>
</dbReference>
<dbReference type="OrthoDB" id="241883at2157"/>
<dbReference type="Proteomes" id="UP000509346">
    <property type="component" value="Chromosome"/>
</dbReference>